<dbReference type="OrthoDB" id="1667587at2759"/>
<proteinExistence type="predicted"/>
<evidence type="ECO:0000313" key="3">
    <source>
        <dbReference type="Proteomes" id="UP000287033"/>
    </source>
</evidence>
<evidence type="ECO:0000256" key="1">
    <source>
        <dbReference type="SAM" id="MobiDB-lite"/>
    </source>
</evidence>
<reference evidence="2 3" key="1">
    <citation type="journal article" date="2018" name="Nat. Ecol. Evol.">
        <title>Shark genomes provide insights into elasmobranch evolution and the origin of vertebrates.</title>
        <authorList>
            <person name="Hara Y"/>
            <person name="Yamaguchi K"/>
            <person name="Onimaru K"/>
            <person name="Kadota M"/>
            <person name="Koyanagi M"/>
            <person name="Keeley SD"/>
            <person name="Tatsumi K"/>
            <person name="Tanaka K"/>
            <person name="Motone F"/>
            <person name="Kageyama Y"/>
            <person name="Nozu R"/>
            <person name="Adachi N"/>
            <person name="Nishimura O"/>
            <person name="Nakagawa R"/>
            <person name="Tanegashima C"/>
            <person name="Kiyatake I"/>
            <person name="Matsumoto R"/>
            <person name="Murakumo K"/>
            <person name="Nishida K"/>
            <person name="Terakita A"/>
            <person name="Kuratani S"/>
            <person name="Sato K"/>
            <person name="Hyodo S Kuraku.S."/>
        </authorList>
    </citation>
    <scope>NUCLEOTIDE SEQUENCE [LARGE SCALE GENOMIC DNA]</scope>
</reference>
<name>A0A401TPJ7_CHIPU</name>
<comment type="caution">
    <text evidence="2">The sequence shown here is derived from an EMBL/GenBank/DDBJ whole genome shotgun (WGS) entry which is preliminary data.</text>
</comment>
<organism evidence="2 3">
    <name type="scientific">Chiloscyllium punctatum</name>
    <name type="common">Brownbanded bambooshark</name>
    <name type="synonym">Hemiscyllium punctatum</name>
    <dbReference type="NCBI Taxonomy" id="137246"/>
    <lineage>
        <taxon>Eukaryota</taxon>
        <taxon>Metazoa</taxon>
        <taxon>Chordata</taxon>
        <taxon>Craniata</taxon>
        <taxon>Vertebrata</taxon>
        <taxon>Chondrichthyes</taxon>
        <taxon>Elasmobranchii</taxon>
        <taxon>Galeomorphii</taxon>
        <taxon>Galeoidea</taxon>
        <taxon>Orectolobiformes</taxon>
        <taxon>Hemiscylliidae</taxon>
        <taxon>Chiloscyllium</taxon>
    </lineage>
</organism>
<feature type="region of interest" description="Disordered" evidence="1">
    <location>
        <begin position="1"/>
        <end position="22"/>
    </location>
</feature>
<dbReference type="STRING" id="137246.A0A401TPJ7"/>
<dbReference type="Proteomes" id="UP000287033">
    <property type="component" value="Unassembled WGS sequence"/>
</dbReference>
<feature type="non-terminal residue" evidence="2">
    <location>
        <position position="81"/>
    </location>
</feature>
<dbReference type="EMBL" id="BEZZ01130637">
    <property type="protein sequence ID" value="GCC44564.1"/>
    <property type="molecule type" value="Genomic_DNA"/>
</dbReference>
<keyword evidence="3" id="KW-1185">Reference proteome</keyword>
<sequence length="81" mass="9125">MPSVTDRAAPRANPAPLPHRDQAWGRARCLQQSKIQHSHSARRLSVPLLLSVQGTLIRLFDTQTKEKLVELRRGTDPATLY</sequence>
<evidence type="ECO:0000313" key="2">
    <source>
        <dbReference type="EMBL" id="GCC44564.1"/>
    </source>
</evidence>
<protein>
    <submittedName>
        <fullName evidence="2">Uncharacterized protein</fullName>
    </submittedName>
</protein>
<accession>A0A401TPJ7</accession>
<gene>
    <name evidence="2" type="ORF">chiPu_0028389</name>
</gene>
<dbReference type="AlphaFoldDB" id="A0A401TPJ7"/>